<evidence type="ECO:0000313" key="2">
    <source>
        <dbReference type="Proteomes" id="UP000887565"/>
    </source>
</evidence>
<sequence length="65" mass="7263">MKTEEKTKRKEKQCDAETAGASASAQKDPVPNWLASKRRRRSVAQRSAEMAASKRAFPYFAGPLH</sequence>
<accession>A0A915KSA4</accession>
<protein>
    <submittedName>
        <fullName evidence="3">Uncharacterized protein</fullName>
    </submittedName>
</protein>
<feature type="region of interest" description="Disordered" evidence="1">
    <location>
        <begin position="1"/>
        <end position="65"/>
    </location>
</feature>
<keyword evidence="2" id="KW-1185">Reference proteome</keyword>
<feature type="compositionally biased region" description="Basic and acidic residues" evidence="1">
    <location>
        <begin position="1"/>
        <end position="15"/>
    </location>
</feature>
<name>A0A915KSA4_ROMCU</name>
<proteinExistence type="predicted"/>
<evidence type="ECO:0000313" key="3">
    <source>
        <dbReference type="WBParaSite" id="nRc.2.0.1.t40528-RA"/>
    </source>
</evidence>
<dbReference type="WBParaSite" id="nRc.2.0.1.t40528-RA">
    <property type="protein sequence ID" value="nRc.2.0.1.t40528-RA"/>
    <property type="gene ID" value="nRc.2.0.1.g40528"/>
</dbReference>
<evidence type="ECO:0000256" key="1">
    <source>
        <dbReference type="SAM" id="MobiDB-lite"/>
    </source>
</evidence>
<organism evidence="2 3">
    <name type="scientific">Romanomermis culicivorax</name>
    <name type="common">Nematode worm</name>
    <dbReference type="NCBI Taxonomy" id="13658"/>
    <lineage>
        <taxon>Eukaryota</taxon>
        <taxon>Metazoa</taxon>
        <taxon>Ecdysozoa</taxon>
        <taxon>Nematoda</taxon>
        <taxon>Enoplea</taxon>
        <taxon>Dorylaimia</taxon>
        <taxon>Mermithida</taxon>
        <taxon>Mermithoidea</taxon>
        <taxon>Mermithidae</taxon>
        <taxon>Romanomermis</taxon>
    </lineage>
</organism>
<dbReference type="AlphaFoldDB" id="A0A915KSA4"/>
<reference evidence="3" key="1">
    <citation type="submission" date="2022-11" db="UniProtKB">
        <authorList>
            <consortium name="WormBaseParasite"/>
        </authorList>
    </citation>
    <scope>IDENTIFICATION</scope>
</reference>
<dbReference type="Proteomes" id="UP000887565">
    <property type="component" value="Unplaced"/>
</dbReference>